<proteinExistence type="predicted"/>
<protein>
    <submittedName>
        <fullName evidence="2">Uncharacterized protein</fullName>
    </submittedName>
</protein>
<organism evidence="2 3">
    <name type="scientific">Stegodyphus mimosarum</name>
    <name type="common">African social velvet spider</name>
    <dbReference type="NCBI Taxonomy" id="407821"/>
    <lineage>
        <taxon>Eukaryota</taxon>
        <taxon>Metazoa</taxon>
        <taxon>Ecdysozoa</taxon>
        <taxon>Arthropoda</taxon>
        <taxon>Chelicerata</taxon>
        <taxon>Arachnida</taxon>
        <taxon>Araneae</taxon>
        <taxon>Araneomorphae</taxon>
        <taxon>Entelegynae</taxon>
        <taxon>Eresoidea</taxon>
        <taxon>Eresidae</taxon>
        <taxon>Stegodyphus</taxon>
    </lineage>
</organism>
<evidence type="ECO:0000313" key="2">
    <source>
        <dbReference type="EMBL" id="KFM80176.1"/>
    </source>
</evidence>
<dbReference type="EMBL" id="KK121305">
    <property type="protein sequence ID" value="KFM80176.1"/>
    <property type="molecule type" value="Genomic_DNA"/>
</dbReference>
<evidence type="ECO:0000313" key="3">
    <source>
        <dbReference type="Proteomes" id="UP000054359"/>
    </source>
</evidence>
<keyword evidence="3" id="KW-1185">Reference proteome</keyword>
<feature type="signal peptide" evidence="1">
    <location>
        <begin position="1"/>
        <end position="16"/>
    </location>
</feature>
<sequence length="65" mass="7548">MLKFTVFFLVIGMAAAGVIYQEKEYPKYEYVRPVKVVTYPVQTIKVVSVPQKYVVSHDYSCDYDC</sequence>
<dbReference type="AlphaFoldDB" id="A0A087US37"/>
<reference evidence="2 3" key="1">
    <citation type="submission" date="2013-11" db="EMBL/GenBank/DDBJ databases">
        <title>Genome sequencing of Stegodyphus mimosarum.</title>
        <authorList>
            <person name="Bechsgaard J."/>
        </authorList>
    </citation>
    <scope>NUCLEOTIDE SEQUENCE [LARGE SCALE GENOMIC DNA]</scope>
</reference>
<dbReference type="Proteomes" id="UP000054359">
    <property type="component" value="Unassembled WGS sequence"/>
</dbReference>
<evidence type="ECO:0000256" key="1">
    <source>
        <dbReference type="SAM" id="SignalP"/>
    </source>
</evidence>
<name>A0A087US37_STEMI</name>
<feature type="chain" id="PRO_5001830776" evidence="1">
    <location>
        <begin position="17"/>
        <end position="65"/>
    </location>
</feature>
<keyword evidence="1" id="KW-0732">Signal</keyword>
<gene>
    <name evidence="2" type="ORF">X975_01095</name>
</gene>
<accession>A0A087US37</accession>
<feature type="non-terminal residue" evidence="2">
    <location>
        <position position="65"/>
    </location>
</feature>